<evidence type="ECO:0000256" key="3">
    <source>
        <dbReference type="PROSITE-ProRule" id="PRU00023"/>
    </source>
</evidence>
<feature type="coiled-coil region" evidence="4">
    <location>
        <begin position="331"/>
        <end position="385"/>
    </location>
</feature>
<dbReference type="PROSITE" id="PS50297">
    <property type="entry name" value="ANK_REP_REGION"/>
    <property type="match status" value="2"/>
</dbReference>
<evidence type="ECO:0000256" key="4">
    <source>
        <dbReference type="SAM" id="Coils"/>
    </source>
</evidence>
<protein>
    <submittedName>
        <fullName evidence="6">IQ motif and ankyrin repeat containing 1</fullName>
    </submittedName>
</protein>
<feature type="coiled-coil region" evidence="4">
    <location>
        <begin position="411"/>
        <end position="447"/>
    </location>
</feature>
<evidence type="ECO:0000256" key="2">
    <source>
        <dbReference type="ARBA" id="ARBA00023043"/>
    </source>
</evidence>
<dbReference type="InterPro" id="IPR002110">
    <property type="entry name" value="Ankyrin_rpt"/>
</dbReference>
<dbReference type="Proteomes" id="UP000007648">
    <property type="component" value="Unassembled WGS sequence"/>
</dbReference>
<dbReference type="Gene3D" id="1.25.40.20">
    <property type="entry name" value="Ankyrin repeat-containing domain"/>
    <property type="match status" value="1"/>
</dbReference>
<dbReference type="InParanoid" id="A0A7N4P464"/>
<dbReference type="PANTHER" id="PTHR24198:SF165">
    <property type="entry name" value="ANKYRIN REPEAT-CONTAINING PROTEIN-RELATED"/>
    <property type="match status" value="1"/>
</dbReference>
<gene>
    <name evidence="6" type="primary">IQANK1</name>
</gene>
<sequence length="622" mass="70202">MRIHAALSRNLRARERAGWHELGVAGKPAPAGSGRGGAGRRPVNSPCHKRMSGKKRGVRSPAVSRKVTKPSPGPKSRAPPGKSDSGVTPSQTTEALPSVPDKPTPPKELSREDQAAITIQCAYRKHLAQKERTRRIKEKEEYAALMDKLQKEAFLAMVKREQEQARREREKEEEQRRKRQEELKRRKQMLEAAFEGDIEEMKAVLKEVGDVLSREGVGHDDRGKAVRLKSHMAMVECADANGNTPLSEASGGGHPAAIKFLIENGAHPNCKGAFGRTPLYRAAFGGHLAAVEMLLQHGSDPRIYADDGNTPEQVASLDAVVDVLRSWDINLTDAMLKKMEAEQQRRAQEAQKQKEAETKRMAANVQELQKEQERCQKELQRAYCDLNRRITEHDKCERKKMDKTEITLQAIKDAETLVDELRLAAEKAEEKLALARLELREQTQEEEGELPGLKCPVAELHDVLLKDVGDRIQADGRWPLVIDPSGQAATFLRYQDTNYLDTLNPAHMQPDRVRLALLGALRFGKPLVFDMREIDMFETVKRQLDSIQPELAQDLLSKNLLNKDKFLSLIRPGDGPEYNRNQFQISRTIHFKVFFVTKTKRPPDSQLQTLLPIQVLLPKDRY</sequence>
<feature type="coiled-coil region" evidence="4">
    <location>
        <begin position="155"/>
        <end position="193"/>
    </location>
</feature>
<evidence type="ECO:0000256" key="1">
    <source>
        <dbReference type="ARBA" id="ARBA00022737"/>
    </source>
</evidence>
<dbReference type="SMART" id="SM00248">
    <property type="entry name" value="ANK"/>
    <property type="match status" value="2"/>
</dbReference>
<dbReference type="GeneID" id="100919654"/>
<dbReference type="SUPFAM" id="SSF48403">
    <property type="entry name" value="Ankyrin repeat"/>
    <property type="match status" value="1"/>
</dbReference>
<dbReference type="OrthoDB" id="426293at2759"/>
<dbReference type="InterPro" id="IPR027417">
    <property type="entry name" value="P-loop_NTPase"/>
</dbReference>
<feature type="repeat" description="ANK" evidence="3">
    <location>
        <begin position="241"/>
        <end position="273"/>
    </location>
</feature>
<dbReference type="PANTHER" id="PTHR24198">
    <property type="entry name" value="ANKYRIN REPEAT AND PROTEIN KINASE DOMAIN-CONTAINING PROTEIN"/>
    <property type="match status" value="1"/>
</dbReference>
<evidence type="ECO:0000313" key="7">
    <source>
        <dbReference type="Proteomes" id="UP000007648"/>
    </source>
</evidence>
<reference evidence="6" key="2">
    <citation type="submission" date="2025-08" db="UniProtKB">
        <authorList>
            <consortium name="Ensembl"/>
        </authorList>
    </citation>
    <scope>IDENTIFICATION</scope>
</reference>
<keyword evidence="7" id="KW-1185">Reference proteome</keyword>
<name>A0A7N4P464_SARHA</name>
<keyword evidence="1" id="KW-0677">Repeat</keyword>
<feature type="compositionally biased region" description="Polar residues" evidence="5">
    <location>
        <begin position="85"/>
        <end position="95"/>
    </location>
</feature>
<proteinExistence type="predicted"/>
<evidence type="ECO:0000256" key="5">
    <source>
        <dbReference type="SAM" id="MobiDB-lite"/>
    </source>
</evidence>
<reference evidence="6" key="3">
    <citation type="submission" date="2025-09" db="UniProtKB">
        <authorList>
            <consortium name="Ensembl"/>
        </authorList>
    </citation>
    <scope>IDENTIFICATION</scope>
</reference>
<evidence type="ECO:0000313" key="6">
    <source>
        <dbReference type="Ensembl" id="ENSSHAP00000032068.1"/>
    </source>
</evidence>
<dbReference type="AlphaFoldDB" id="A0A7N4P464"/>
<accession>A0A7N4P464</accession>
<keyword evidence="4" id="KW-0175">Coiled coil</keyword>
<reference evidence="6 7" key="1">
    <citation type="journal article" date="2011" name="Proc. Natl. Acad. Sci. U.S.A.">
        <title>Genetic diversity and population structure of the endangered marsupial Sarcophilus harrisii (Tasmanian devil).</title>
        <authorList>
            <person name="Miller W."/>
            <person name="Hayes V.M."/>
            <person name="Ratan A."/>
            <person name="Petersen D.C."/>
            <person name="Wittekindt N.E."/>
            <person name="Miller J."/>
            <person name="Walenz B."/>
            <person name="Knight J."/>
            <person name="Qi J."/>
            <person name="Zhao F."/>
            <person name="Wang Q."/>
            <person name="Bedoya-Reina O.C."/>
            <person name="Katiyar N."/>
            <person name="Tomsho L.P."/>
            <person name="Kasson L.M."/>
            <person name="Hardie R.A."/>
            <person name="Woodbridge P."/>
            <person name="Tindall E.A."/>
            <person name="Bertelsen M.F."/>
            <person name="Dixon D."/>
            <person name="Pyecroft S."/>
            <person name="Helgen K.M."/>
            <person name="Lesk A.M."/>
            <person name="Pringle T.H."/>
            <person name="Patterson N."/>
            <person name="Zhang Y."/>
            <person name="Kreiss A."/>
            <person name="Woods G.M."/>
            <person name="Jones M.E."/>
            <person name="Schuster S.C."/>
        </authorList>
    </citation>
    <scope>NUCLEOTIDE SEQUENCE [LARGE SCALE GENOMIC DNA]</scope>
</reference>
<dbReference type="Gene3D" id="3.40.50.300">
    <property type="entry name" value="P-loop containing nucleotide triphosphate hydrolases"/>
    <property type="match status" value="1"/>
</dbReference>
<dbReference type="Pfam" id="PF12796">
    <property type="entry name" value="Ank_2"/>
    <property type="match status" value="1"/>
</dbReference>
<keyword evidence="2 3" id="KW-0040">ANK repeat</keyword>
<dbReference type="InterPro" id="IPR036770">
    <property type="entry name" value="Ankyrin_rpt-contain_sf"/>
</dbReference>
<feature type="compositionally biased region" description="Basic residues" evidence="5">
    <location>
        <begin position="47"/>
        <end position="58"/>
    </location>
</feature>
<dbReference type="PROSITE" id="PS50088">
    <property type="entry name" value="ANK_REPEAT"/>
    <property type="match status" value="2"/>
</dbReference>
<dbReference type="GeneTree" id="ENSGT00390000010763"/>
<dbReference type="RefSeq" id="XP_031803293.1">
    <property type="nucleotide sequence ID" value="XM_031947433.1"/>
</dbReference>
<dbReference type="Ensembl" id="ENSSHAT00000040298.1">
    <property type="protein sequence ID" value="ENSSHAP00000032068.1"/>
    <property type="gene ID" value="ENSSHAG00000004412.2"/>
</dbReference>
<dbReference type="CTD" id="642574"/>
<feature type="repeat" description="ANK" evidence="3">
    <location>
        <begin position="274"/>
        <end position="306"/>
    </location>
</feature>
<feature type="region of interest" description="Disordered" evidence="5">
    <location>
        <begin position="22"/>
        <end position="112"/>
    </location>
</feature>
<dbReference type="FunCoup" id="A0A7N4P464">
    <property type="interactions" value="35"/>
</dbReference>
<organism evidence="6 7">
    <name type="scientific">Sarcophilus harrisii</name>
    <name type="common">Tasmanian devil</name>
    <name type="synonym">Sarcophilus laniarius</name>
    <dbReference type="NCBI Taxonomy" id="9305"/>
    <lineage>
        <taxon>Eukaryota</taxon>
        <taxon>Metazoa</taxon>
        <taxon>Chordata</taxon>
        <taxon>Craniata</taxon>
        <taxon>Vertebrata</taxon>
        <taxon>Euteleostomi</taxon>
        <taxon>Mammalia</taxon>
        <taxon>Metatheria</taxon>
        <taxon>Dasyuromorphia</taxon>
        <taxon>Dasyuridae</taxon>
        <taxon>Sarcophilus</taxon>
    </lineage>
</organism>
<dbReference type="PROSITE" id="PS50096">
    <property type="entry name" value="IQ"/>
    <property type="match status" value="1"/>
</dbReference>